<dbReference type="EnsemblPlants" id="OPUNC03G05890.1">
    <property type="protein sequence ID" value="OPUNC03G05890.1"/>
    <property type="gene ID" value="OPUNC03G05890"/>
</dbReference>
<evidence type="ECO:0000313" key="1">
    <source>
        <dbReference type="EnsemblPlants" id="OPUNC03G05890.1"/>
    </source>
</evidence>
<sequence length="92" mass="9857">MYGLPAQAQLGIRTILASCIPPLLLSSELITEIKYSVDGATIFSCNQIATREKSQKCTRCDAAHVASTRLVSSPMNFGGSRRVSTLLGSWPA</sequence>
<dbReference type="Proteomes" id="UP000026962">
    <property type="component" value="Chromosome 3"/>
</dbReference>
<reference evidence="1" key="1">
    <citation type="submission" date="2015-04" db="UniProtKB">
        <authorList>
            <consortium name="EnsemblPlants"/>
        </authorList>
    </citation>
    <scope>IDENTIFICATION</scope>
</reference>
<name>A0A0E0K9Q5_ORYPU</name>
<reference evidence="1" key="2">
    <citation type="submission" date="2018-05" db="EMBL/GenBank/DDBJ databases">
        <title>OpunRS2 (Oryza punctata Reference Sequence Version 2).</title>
        <authorList>
            <person name="Zhang J."/>
            <person name="Kudrna D."/>
            <person name="Lee S."/>
            <person name="Talag J."/>
            <person name="Welchert J."/>
            <person name="Wing R.A."/>
        </authorList>
    </citation>
    <scope>NUCLEOTIDE SEQUENCE [LARGE SCALE GENOMIC DNA]</scope>
</reference>
<organism evidence="1">
    <name type="scientific">Oryza punctata</name>
    <name type="common">Red rice</name>
    <dbReference type="NCBI Taxonomy" id="4537"/>
    <lineage>
        <taxon>Eukaryota</taxon>
        <taxon>Viridiplantae</taxon>
        <taxon>Streptophyta</taxon>
        <taxon>Embryophyta</taxon>
        <taxon>Tracheophyta</taxon>
        <taxon>Spermatophyta</taxon>
        <taxon>Magnoliopsida</taxon>
        <taxon>Liliopsida</taxon>
        <taxon>Poales</taxon>
        <taxon>Poaceae</taxon>
        <taxon>BOP clade</taxon>
        <taxon>Oryzoideae</taxon>
        <taxon>Oryzeae</taxon>
        <taxon>Oryzinae</taxon>
        <taxon>Oryza</taxon>
    </lineage>
</organism>
<keyword evidence="2" id="KW-1185">Reference proteome</keyword>
<protein>
    <submittedName>
        <fullName evidence="1">Uncharacterized protein</fullName>
    </submittedName>
</protein>
<accession>A0A0E0K9Q5</accession>
<dbReference type="AlphaFoldDB" id="A0A0E0K9Q5"/>
<evidence type="ECO:0000313" key="2">
    <source>
        <dbReference type="Proteomes" id="UP000026962"/>
    </source>
</evidence>
<proteinExistence type="predicted"/>
<dbReference type="HOGENOM" id="CLU_2417074_0_0_1"/>
<dbReference type="Gramene" id="OPUNC03G05890.1">
    <property type="protein sequence ID" value="OPUNC03G05890.1"/>
    <property type="gene ID" value="OPUNC03G05890"/>
</dbReference>